<dbReference type="AlphaFoldDB" id="A0A9P5TYH9"/>
<reference evidence="2" key="1">
    <citation type="submission" date="2020-11" db="EMBL/GenBank/DDBJ databases">
        <authorList>
            <consortium name="DOE Joint Genome Institute"/>
            <person name="Ahrendt S."/>
            <person name="Riley R."/>
            <person name="Andreopoulos W."/>
            <person name="Labutti K."/>
            <person name="Pangilinan J."/>
            <person name="Ruiz-Duenas F.J."/>
            <person name="Barrasa J.M."/>
            <person name="Sanchez-Garcia M."/>
            <person name="Camarero S."/>
            <person name="Miyauchi S."/>
            <person name="Serrano A."/>
            <person name="Linde D."/>
            <person name="Babiker R."/>
            <person name="Drula E."/>
            <person name="Ayuso-Fernandez I."/>
            <person name="Pacheco R."/>
            <person name="Padilla G."/>
            <person name="Ferreira P."/>
            <person name="Barriuso J."/>
            <person name="Kellner H."/>
            <person name="Castanera R."/>
            <person name="Alfaro M."/>
            <person name="Ramirez L."/>
            <person name="Pisabarro A.G."/>
            <person name="Kuo A."/>
            <person name="Tritt A."/>
            <person name="Lipzen A."/>
            <person name="He G."/>
            <person name="Yan M."/>
            <person name="Ng V."/>
            <person name="Cullen D."/>
            <person name="Martin F."/>
            <person name="Rosso M.-N."/>
            <person name="Henrissat B."/>
            <person name="Hibbett D."/>
            <person name="Martinez A.T."/>
            <person name="Grigoriev I.V."/>
        </authorList>
    </citation>
    <scope>NUCLEOTIDE SEQUENCE</scope>
    <source>
        <strain evidence="2">AH 40177</strain>
    </source>
</reference>
<feature type="region of interest" description="Disordered" evidence="1">
    <location>
        <begin position="856"/>
        <end position="877"/>
    </location>
</feature>
<name>A0A9P5TYH9_9AGAR</name>
<sequence length="1059" mass="118036">MPGIHLYSPRPLMLSQNIGTRPIARLPRTVGTSHPQFHVSTNKELRPPRKRKHNNLLPELRKQGSHNATAYTANDPLLENDHASPLKRRRLTFNSQKEFGLGPRAIERPPRVVRTPRPILDVTTDEEPAFHRSRKPSDTFFEPIPGSYVSAQGADVDVRPSDSNYLLSLKGPGFFSSHSHKEASSFLFQGSKEHTSNIADLPTDKIMPMVSPSLPAQASHTQDPYASDADKDDSDGELKLAPRLRPSFRRSSRSSQSLSSTSSMSIIHEIEVESPGDISNSETASHFDWADELYPEVEADNGEPDATYTPYAHIFQDDMEESGVDFGSEHGTLIMDLHDNRSRFSEQAGTEEIGVGEIAGPTRIEQSGNVSSDVELNDADDTDSLDGEMVESQLGSISEDFNDADSLDSDMELDHANISDLEDEESAEEAGYLSLVDADMSYTSSDKRVEEMDSESANEAGHLSLDNADMSYASSDDAVQDVDESADPAGYLSMDDTDMSYASSDEGVEEVDGNSDDAVQDVDKESANKAGYLDLDDADMSYASSDNAAEELAGNFSMSYASSNEGVEEVDGRSANKAGYLSLNNADMSYASSDDAVQDVDEESANKAGYLSLDDADMSYASSDDAAEELAGNFSYGSEDMTIQIRVGKDRGEQRTKMIEILALEQNPFLETGTRALCLLGRPCMSMTNIYLLTSLAIETLMLEETPKKVFLKGLQQDTDPTRVLAQIHAFLEEAREYDASQVVDKIDAAICNNSTPSPLKPAIHKRTKHRSDAQNILARQVRKAADELLLPENQEKLVSIARRELDCTGLWTEWNQAAADVFTRNFMSKESNKEYNFETVKKAFRGHLTQLKKDFASQDISEKSPEEEGEERKQSAHARRYRLSDCRIKAFEREWLMNKGKEYGPALDHIKNVIYLLTVEVNSGDEADSQLKSKFWITKMYWRSYELEEFLYYLSALHLSGQWKNSKKCWKKGALPVARFQSDRPDTVFDSDHAPNGLPQNWYDEDWLNEQPDRRELLGVQDAVDLTLPPDILRTARCFLRVKTRKDVPLPANHPSII</sequence>
<feature type="region of interest" description="Disordered" evidence="1">
    <location>
        <begin position="31"/>
        <end position="50"/>
    </location>
</feature>
<comment type="caution">
    <text evidence="2">The sequence shown here is derived from an EMBL/GenBank/DDBJ whole genome shotgun (WGS) entry which is preliminary data.</text>
</comment>
<feature type="region of interest" description="Disordered" evidence="1">
    <location>
        <begin position="126"/>
        <end position="146"/>
    </location>
</feature>
<protein>
    <submittedName>
        <fullName evidence="2">Uncharacterized protein</fullName>
    </submittedName>
</protein>
<gene>
    <name evidence="2" type="ORF">BDP27DRAFT_1371072</name>
</gene>
<feature type="region of interest" description="Disordered" evidence="1">
    <location>
        <begin position="487"/>
        <end position="519"/>
    </location>
</feature>
<feature type="compositionally biased region" description="Polar residues" evidence="1">
    <location>
        <begin position="364"/>
        <end position="374"/>
    </location>
</feature>
<feature type="region of interest" description="Disordered" evidence="1">
    <location>
        <begin position="204"/>
        <end position="265"/>
    </location>
</feature>
<keyword evidence="3" id="KW-1185">Reference proteome</keyword>
<feature type="compositionally biased region" description="Acidic residues" evidence="1">
    <location>
        <begin position="375"/>
        <end position="386"/>
    </location>
</feature>
<dbReference type="OrthoDB" id="3263746at2759"/>
<feature type="compositionally biased region" description="Acidic residues" evidence="1">
    <location>
        <begin position="506"/>
        <end position="519"/>
    </location>
</feature>
<accession>A0A9P5TYH9</accession>
<proteinExistence type="predicted"/>
<feature type="compositionally biased region" description="Polar residues" evidence="1">
    <location>
        <begin position="31"/>
        <end position="40"/>
    </location>
</feature>
<evidence type="ECO:0000313" key="3">
    <source>
        <dbReference type="Proteomes" id="UP000772434"/>
    </source>
</evidence>
<evidence type="ECO:0000313" key="2">
    <source>
        <dbReference type="EMBL" id="KAF9059836.1"/>
    </source>
</evidence>
<dbReference type="EMBL" id="JADNRY010000275">
    <property type="protein sequence ID" value="KAF9059836.1"/>
    <property type="molecule type" value="Genomic_DNA"/>
</dbReference>
<organism evidence="2 3">
    <name type="scientific">Rhodocollybia butyracea</name>
    <dbReference type="NCBI Taxonomy" id="206335"/>
    <lineage>
        <taxon>Eukaryota</taxon>
        <taxon>Fungi</taxon>
        <taxon>Dikarya</taxon>
        <taxon>Basidiomycota</taxon>
        <taxon>Agaricomycotina</taxon>
        <taxon>Agaricomycetes</taxon>
        <taxon>Agaricomycetidae</taxon>
        <taxon>Agaricales</taxon>
        <taxon>Marasmiineae</taxon>
        <taxon>Omphalotaceae</taxon>
        <taxon>Rhodocollybia</taxon>
    </lineage>
</organism>
<feature type="compositionally biased region" description="Basic and acidic residues" evidence="1">
    <location>
        <begin position="856"/>
        <end position="875"/>
    </location>
</feature>
<feature type="region of interest" description="Disordered" evidence="1">
    <location>
        <begin position="358"/>
        <end position="386"/>
    </location>
</feature>
<evidence type="ECO:0000256" key="1">
    <source>
        <dbReference type="SAM" id="MobiDB-lite"/>
    </source>
</evidence>
<feature type="compositionally biased region" description="Low complexity" evidence="1">
    <location>
        <begin position="253"/>
        <end position="265"/>
    </location>
</feature>
<dbReference type="Proteomes" id="UP000772434">
    <property type="component" value="Unassembled WGS sequence"/>
</dbReference>
<feature type="compositionally biased region" description="Polar residues" evidence="1">
    <location>
        <begin position="214"/>
        <end position="224"/>
    </location>
</feature>